<dbReference type="PANTHER" id="PTHR24223:SF456">
    <property type="entry name" value="MULTIDRUG RESISTANCE-ASSOCIATED PROTEIN LETHAL(2)03659"/>
    <property type="match status" value="1"/>
</dbReference>
<feature type="region of interest" description="Disordered" evidence="31">
    <location>
        <begin position="711"/>
        <end position="736"/>
    </location>
</feature>
<dbReference type="Pfam" id="PF00005">
    <property type="entry name" value="ABC_tran"/>
    <property type="match status" value="2"/>
</dbReference>
<evidence type="ECO:0000256" key="2">
    <source>
        <dbReference type="ARBA" id="ARBA00004424"/>
    </source>
</evidence>
<dbReference type="InterPro" id="IPR003593">
    <property type="entry name" value="AAA+_ATPase"/>
</dbReference>
<evidence type="ECO:0000256" key="20">
    <source>
        <dbReference type="ARBA" id="ARBA00023180"/>
    </source>
</evidence>
<keyword evidence="23" id="KW-0407">Ion channel</keyword>
<dbReference type="SMART" id="SM00382">
    <property type="entry name" value="AAA"/>
    <property type="match status" value="2"/>
</dbReference>
<comment type="catalytic activity">
    <reaction evidence="30">
        <text>ATP + H2O = ADP + phosphate + H(+)</text>
        <dbReference type="Rhea" id="RHEA:13065"/>
        <dbReference type="ChEBI" id="CHEBI:15377"/>
        <dbReference type="ChEBI" id="CHEBI:15378"/>
        <dbReference type="ChEBI" id="CHEBI:30616"/>
        <dbReference type="ChEBI" id="CHEBI:43474"/>
        <dbReference type="ChEBI" id="CHEBI:456216"/>
    </reaction>
    <physiologicalReaction direction="left-to-right" evidence="30">
        <dbReference type="Rhea" id="RHEA:13066"/>
    </physiologicalReaction>
</comment>
<keyword evidence="13" id="KW-0967">Endosome</keyword>
<dbReference type="InterPro" id="IPR036640">
    <property type="entry name" value="ABC1_TM_sf"/>
</dbReference>
<evidence type="ECO:0000256" key="19">
    <source>
        <dbReference type="ARBA" id="ARBA00023173"/>
    </source>
</evidence>
<evidence type="ECO:0000256" key="30">
    <source>
        <dbReference type="ARBA" id="ARBA00048778"/>
    </source>
</evidence>
<dbReference type="Proteomes" id="UP001642540">
    <property type="component" value="Unassembled WGS sequence"/>
</dbReference>
<feature type="domain" description="ABC transmembrane type-1" evidence="34">
    <location>
        <begin position="773"/>
        <end position="1070"/>
    </location>
</feature>
<keyword evidence="36" id="KW-1185">Reference proteome</keyword>
<evidence type="ECO:0000256" key="8">
    <source>
        <dbReference type="ARBA" id="ARBA00016668"/>
    </source>
</evidence>
<dbReference type="InterPro" id="IPR027417">
    <property type="entry name" value="P-loop_NTPase"/>
</dbReference>
<evidence type="ECO:0000256" key="24">
    <source>
        <dbReference type="ARBA" id="ARBA00024167"/>
    </source>
</evidence>
<keyword evidence="15" id="KW-0067">ATP-binding</keyword>
<reference evidence="35 36" key="1">
    <citation type="submission" date="2024-08" db="EMBL/GenBank/DDBJ databases">
        <authorList>
            <person name="Cucini C."/>
            <person name="Frati F."/>
        </authorList>
    </citation>
    <scope>NUCLEOTIDE SEQUENCE [LARGE SCALE GENOMIC DNA]</scope>
</reference>
<evidence type="ECO:0000256" key="17">
    <source>
        <dbReference type="ARBA" id="ARBA00023065"/>
    </source>
</evidence>
<evidence type="ECO:0000256" key="10">
    <source>
        <dbReference type="ARBA" id="ARBA00022553"/>
    </source>
</evidence>
<keyword evidence="12" id="KW-0547">Nucleotide-binding</keyword>
<dbReference type="CDD" id="cd18593">
    <property type="entry name" value="ABC_6TM_MRP4_D1_like"/>
    <property type="match status" value="1"/>
</dbReference>
<feature type="domain" description="ABC transporter" evidence="33">
    <location>
        <begin position="424"/>
        <end position="647"/>
    </location>
</feature>
<keyword evidence="9" id="KW-0813">Transport</keyword>
<keyword evidence="17" id="KW-0406">Ion transport</keyword>
<keyword evidence="22" id="KW-0413">Isomerase</keyword>
<evidence type="ECO:0000256" key="28">
    <source>
        <dbReference type="ARBA" id="ARBA00034073"/>
    </source>
</evidence>
<keyword evidence="10" id="KW-0597">Phosphoprotein</keyword>
<keyword evidence="16 32" id="KW-1133">Transmembrane helix</keyword>
<sequence length="1375" mass="153561">MISQENLPESPLIKANILSKLMFWWLNGFFATGNKRDLQINDIHQALPNDKSKKLGDRLTKEWDRELEKSKLGQKGSKPSLRMAIVRQFGFYYMGVGLLALIEECITRIAQPLCLGLLIRYFSKKEEFNEADGYLFAGAVVFASGFYTFTHHPYFFGVQHVGMKIRIACCALVYRKALRLSQTALGKTNVGQLTNLLSNDVNRFDQSCVFLHYLWVGPIQTAIVTYILWGYYGPSCLAGLCVLVLFVPFQAYCGKLFSGLRQSTATKTDRRIRVMNEIVSGMRVIKMYTWEKPFAALVNDSRKDEVKVIRKTSRLRAINMSLFYTSSKLIIFLTLLVYVLTDNTLTAEKVFVTLSLYNNVRLIMTLFFPNGVSQLAETLVSINRLQTFLLMEERSSTDSSNIIDGKEKPLSKQPDPNDNLMTGVYLQNVSAKWSPEYAEDTLSNITLKVEEGELVAVIGHVGCGKGSLLHAILKELPASSGSVLVNGTVAYTSQEPWVFAGSVRHNILFGKEFDPVWYEKVITACALKRDMELFPYGDKTLVGDRGASLSGGQKARITLARAVYADADVYILDDPLSAVDAEVGRHLFEKCICGILAKKARILVTHQLQFLKSVNKIMLMDNGKVQIEGNYTDLLTSGIDFAQLLQTEEDKTDSTPNISPLKRTSFGRSRTLSDASVSSVTSRSSIIKKSSITVASGEGSLLGNAYTYDDMSDSEDEEDSISPDGSPSKKSMISGVNRKASVAKSIDGPKAVEEASSAGSVKLSLYWKYFKSGSGFFSFFMMVLFNVITQILFSGADWWLNFWTKTQEENYEIPVEPDSSLYELYNNTDIQVYTYSGIIAALFVASMVRTLLFFSICMNASIKLHDAMFKGIIRSPIRFFEVNPIGRLLGRFSKDCGIMDDILPICFFDTVEIFLNVIGILVIVGLVNPILLAPAAVLFLIFYFLRRFYLRTARSVKRLEGVARSPVFSHLTTSLYGLTTIRAFRAEDEFCKQFDDHQDMHTSSWFLFIATTRWFGIWLDWLSVVFIAFVSFSFMLSAQDGAQVGLAVSSAMMLTGMLQWGVRQSAEVENQMVSVERVLEYTKIPPELPLESTPDKTPPKEWPENGEIVMRDVQLGYGDDAPVLKNITCTFKSKEKVGIVGRTGAGKSSLITAIFRIAEPTGVIEIDGINVLQIGLHDLRSKISIIPQDPVLFTGTLRKNLDPFSNYNDEEIWRVLEEVHLADEVRQTSAGLSVEVTEGGGNFSVGQRQLVCLGRAILRKNKILVLDEATANVDPETDALIQKTIRTKFLECTVLTVAHRLHTVIDSDKILVLDAGSVKEYNDPYILLQDRSSALYSLVQQTGTATADALYKVAKSAHLSRRRGEPLSEETELEQ</sequence>
<dbReference type="InterPro" id="IPR017871">
    <property type="entry name" value="ABC_transporter-like_CS"/>
</dbReference>
<evidence type="ECO:0000256" key="21">
    <source>
        <dbReference type="ARBA" id="ARBA00023214"/>
    </source>
</evidence>
<feature type="transmembrane region" description="Helical" evidence="32">
    <location>
        <begin position="91"/>
        <end position="122"/>
    </location>
</feature>
<evidence type="ECO:0000256" key="3">
    <source>
        <dbReference type="ARBA" id="ARBA00004477"/>
    </source>
</evidence>
<keyword evidence="14" id="KW-0256">Endoplasmic reticulum</keyword>
<dbReference type="InterPro" id="IPR003439">
    <property type="entry name" value="ABC_transporter-like_ATP-bd"/>
</dbReference>
<evidence type="ECO:0000256" key="1">
    <source>
        <dbReference type="ARBA" id="ARBA00004195"/>
    </source>
</evidence>
<dbReference type="EC" id="5.6.1.6" evidence="7"/>
<feature type="transmembrane region" description="Helical" evidence="32">
    <location>
        <begin position="1014"/>
        <end position="1036"/>
    </location>
</feature>
<evidence type="ECO:0000256" key="7">
    <source>
        <dbReference type="ARBA" id="ARBA00012195"/>
    </source>
</evidence>
<name>A0ABP1RDQ4_9HEXA</name>
<evidence type="ECO:0000256" key="32">
    <source>
        <dbReference type="SAM" id="Phobius"/>
    </source>
</evidence>
<dbReference type="PANTHER" id="PTHR24223">
    <property type="entry name" value="ATP-BINDING CASSETTE SUB-FAMILY C"/>
    <property type="match status" value="1"/>
</dbReference>
<comment type="catalytic activity">
    <reaction evidence="24">
        <text>chloride(in) = chloride(out)</text>
        <dbReference type="Rhea" id="RHEA:29823"/>
        <dbReference type="ChEBI" id="CHEBI:17996"/>
    </reaction>
</comment>
<dbReference type="PROSITE" id="PS00211">
    <property type="entry name" value="ABC_TRANSPORTER_1"/>
    <property type="match status" value="2"/>
</dbReference>
<evidence type="ECO:0000256" key="29">
    <source>
        <dbReference type="ARBA" id="ARBA00044653"/>
    </source>
</evidence>
<comment type="similarity">
    <text evidence="5">Belongs to the ABC transporter superfamily. ABCC family. CFTR transporter (TC 3.A.1.202) subfamily.</text>
</comment>
<evidence type="ECO:0000256" key="13">
    <source>
        <dbReference type="ARBA" id="ARBA00022753"/>
    </source>
</evidence>
<dbReference type="Pfam" id="PF00664">
    <property type="entry name" value="ABC_membrane"/>
    <property type="match status" value="2"/>
</dbReference>
<keyword evidence="18 32" id="KW-0472">Membrane</keyword>
<feature type="transmembrane region" description="Helical" evidence="32">
    <location>
        <begin position="134"/>
        <end position="156"/>
    </location>
</feature>
<evidence type="ECO:0000256" key="23">
    <source>
        <dbReference type="ARBA" id="ARBA00023303"/>
    </source>
</evidence>
<protein>
    <recommendedName>
        <fullName evidence="8">Cystic fibrosis transmembrane conductance regulator</fullName>
        <ecNumber evidence="7">5.6.1.6</ecNumber>
    </recommendedName>
    <alternativeName>
        <fullName evidence="25">ATP-binding cassette sub-family C member 7</fullName>
    </alternativeName>
    <alternativeName>
        <fullName evidence="26">Channel conductance-controlling ATPase</fullName>
    </alternativeName>
    <alternativeName>
        <fullName evidence="27">cAMP-dependent chloride channel</fullName>
    </alternativeName>
</protein>
<evidence type="ECO:0000313" key="36">
    <source>
        <dbReference type="Proteomes" id="UP001642540"/>
    </source>
</evidence>
<dbReference type="CDD" id="cd03244">
    <property type="entry name" value="ABCC_MRP_domain2"/>
    <property type="match status" value="1"/>
</dbReference>
<comment type="catalytic activity">
    <reaction evidence="29">
        <text>hydrogencarbonate(in) = hydrogencarbonate(out)</text>
        <dbReference type="Rhea" id="RHEA:28695"/>
        <dbReference type="ChEBI" id="CHEBI:17544"/>
    </reaction>
</comment>
<feature type="transmembrane region" description="Helical" evidence="32">
    <location>
        <begin position="930"/>
        <end position="949"/>
    </location>
</feature>
<evidence type="ECO:0000256" key="18">
    <source>
        <dbReference type="ARBA" id="ARBA00023136"/>
    </source>
</evidence>
<comment type="subcellular location">
    <subcellularLocation>
        <location evidence="2">Apical cell membrane</location>
        <topology evidence="2">Multi-pass membrane protein</topology>
    </subcellularLocation>
    <subcellularLocation>
        <location evidence="4">Early endosome membrane</location>
        <topology evidence="4">Multi-pass membrane protein</topology>
    </subcellularLocation>
    <subcellularLocation>
        <location evidence="3">Endoplasmic reticulum membrane</location>
        <topology evidence="3">Multi-pass membrane protein</topology>
    </subcellularLocation>
    <subcellularLocation>
        <location evidence="1">Recycling endosome membrane</location>
        <topology evidence="1">Multi-pass membrane protein</topology>
    </subcellularLocation>
</comment>
<dbReference type="InterPro" id="IPR009147">
    <property type="entry name" value="CFTR/ABCC7"/>
</dbReference>
<feature type="transmembrane region" description="Helical" evidence="32">
    <location>
        <begin position="360"/>
        <end position="382"/>
    </location>
</feature>
<feature type="domain" description="ABC transmembrane type-1" evidence="34">
    <location>
        <begin position="106"/>
        <end position="360"/>
    </location>
</feature>
<dbReference type="EMBL" id="CAXLJM020000072">
    <property type="protein sequence ID" value="CAL8127080.1"/>
    <property type="molecule type" value="Genomic_DNA"/>
</dbReference>
<feature type="transmembrane region" description="Helical" evidence="32">
    <location>
        <begin position="210"/>
        <end position="231"/>
    </location>
</feature>
<feature type="transmembrane region" description="Helical" evidence="32">
    <location>
        <begin position="237"/>
        <end position="257"/>
    </location>
</feature>
<evidence type="ECO:0000256" key="11">
    <source>
        <dbReference type="ARBA" id="ARBA00022692"/>
    </source>
</evidence>
<keyword evidence="19" id="KW-0869">Chloride channel</keyword>
<keyword evidence="20" id="KW-0325">Glycoprotein</keyword>
<dbReference type="PROSITE" id="PS50929">
    <property type="entry name" value="ABC_TM1F"/>
    <property type="match status" value="2"/>
</dbReference>
<evidence type="ECO:0000313" key="35">
    <source>
        <dbReference type="EMBL" id="CAL8127080.1"/>
    </source>
</evidence>
<evidence type="ECO:0000256" key="16">
    <source>
        <dbReference type="ARBA" id="ARBA00022989"/>
    </source>
</evidence>
<feature type="domain" description="ABC transporter" evidence="33">
    <location>
        <begin position="1108"/>
        <end position="1340"/>
    </location>
</feature>
<comment type="similarity">
    <text evidence="6">Belongs to the ABC transporter superfamily. ABCC family. Conjugate transporter (TC 3.A.1.208) subfamily.</text>
</comment>
<evidence type="ECO:0000259" key="34">
    <source>
        <dbReference type="PROSITE" id="PS50929"/>
    </source>
</evidence>
<proteinExistence type="inferred from homology"/>
<dbReference type="PRINTS" id="PR01851">
    <property type="entry name" value="CYSFIBREGLTR"/>
</dbReference>
<dbReference type="SUPFAM" id="SSF90123">
    <property type="entry name" value="ABC transporter transmembrane region"/>
    <property type="match status" value="2"/>
</dbReference>
<keyword evidence="21" id="KW-0868">Chloride</keyword>
<evidence type="ECO:0000256" key="12">
    <source>
        <dbReference type="ARBA" id="ARBA00022741"/>
    </source>
</evidence>
<evidence type="ECO:0000256" key="14">
    <source>
        <dbReference type="ARBA" id="ARBA00022824"/>
    </source>
</evidence>
<dbReference type="Gene3D" id="3.40.50.300">
    <property type="entry name" value="P-loop containing nucleotide triphosphate hydrolases"/>
    <property type="match status" value="2"/>
</dbReference>
<comment type="caution">
    <text evidence="35">The sequence shown here is derived from an EMBL/GenBank/DDBJ whole genome shotgun (WGS) entry which is preliminary data.</text>
</comment>
<evidence type="ECO:0000256" key="27">
    <source>
        <dbReference type="ARBA" id="ARBA00033163"/>
    </source>
</evidence>
<evidence type="ECO:0000256" key="5">
    <source>
        <dbReference type="ARBA" id="ARBA00009118"/>
    </source>
</evidence>
<evidence type="ECO:0000256" key="31">
    <source>
        <dbReference type="SAM" id="MobiDB-lite"/>
    </source>
</evidence>
<evidence type="ECO:0000256" key="9">
    <source>
        <dbReference type="ARBA" id="ARBA00022448"/>
    </source>
</evidence>
<dbReference type="SUPFAM" id="SSF52540">
    <property type="entry name" value="P-loop containing nucleoside triphosphate hydrolases"/>
    <property type="match status" value="2"/>
</dbReference>
<evidence type="ECO:0000256" key="26">
    <source>
        <dbReference type="ARBA" id="ARBA00031358"/>
    </source>
</evidence>
<dbReference type="Gene3D" id="1.20.1560.10">
    <property type="entry name" value="ABC transporter type 1, transmembrane domain"/>
    <property type="match status" value="2"/>
</dbReference>
<feature type="transmembrane region" description="Helical" evidence="32">
    <location>
        <begin position="317"/>
        <end position="340"/>
    </location>
</feature>
<feature type="compositionally biased region" description="Acidic residues" evidence="31">
    <location>
        <begin position="711"/>
        <end position="721"/>
    </location>
</feature>
<evidence type="ECO:0000256" key="4">
    <source>
        <dbReference type="ARBA" id="ARBA00004520"/>
    </source>
</evidence>
<feature type="transmembrane region" description="Helical" evidence="32">
    <location>
        <begin position="775"/>
        <end position="793"/>
    </location>
</feature>
<evidence type="ECO:0000256" key="22">
    <source>
        <dbReference type="ARBA" id="ARBA00023235"/>
    </source>
</evidence>
<accession>A0ABP1RDQ4</accession>
<keyword evidence="11 32" id="KW-0812">Transmembrane</keyword>
<dbReference type="InterPro" id="IPR050173">
    <property type="entry name" value="ABC_transporter_C-like"/>
</dbReference>
<evidence type="ECO:0000256" key="25">
    <source>
        <dbReference type="ARBA" id="ARBA00029720"/>
    </source>
</evidence>
<dbReference type="InterPro" id="IPR011527">
    <property type="entry name" value="ABC1_TM_dom"/>
</dbReference>
<dbReference type="CDD" id="cd03250">
    <property type="entry name" value="ABCC_MRP_domain1"/>
    <property type="match status" value="1"/>
</dbReference>
<organism evidence="35 36">
    <name type="scientific">Orchesella dallaii</name>
    <dbReference type="NCBI Taxonomy" id="48710"/>
    <lineage>
        <taxon>Eukaryota</taxon>
        <taxon>Metazoa</taxon>
        <taxon>Ecdysozoa</taxon>
        <taxon>Arthropoda</taxon>
        <taxon>Hexapoda</taxon>
        <taxon>Collembola</taxon>
        <taxon>Entomobryomorpha</taxon>
        <taxon>Entomobryoidea</taxon>
        <taxon>Orchesellidae</taxon>
        <taxon>Orchesellinae</taxon>
        <taxon>Orchesella</taxon>
    </lineage>
</organism>
<comment type="catalytic activity">
    <reaction evidence="28">
        <text>ATP + H2O + closed Cl(-) channel = ADP + phosphate + open Cl(-) channel.</text>
        <dbReference type="EC" id="5.6.1.6"/>
    </reaction>
</comment>
<dbReference type="InterPro" id="IPR030240">
    <property type="entry name" value="ABCC4_TMD1"/>
</dbReference>
<evidence type="ECO:0000256" key="6">
    <source>
        <dbReference type="ARBA" id="ARBA00009726"/>
    </source>
</evidence>
<feature type="transmembrane region" description="Helical" evidence="32">
    <location>
        <begin position="832"/>
        <end position="854"/>
    </location>
</feature>
<feature type="transmembrane region" description="Helical" evidence="32">
    <location>
        <begin position="902"/>
        <end position="924"/>
    </location>
</feature>
<evidence type="ECO:0000259" key="33">
    <source>
        <dbReference type="PROSITE" id="PS50893"/>
    </source>
</evidence>
<dbReference type="PROSITE" id="PS50893">
    <property type="entry name" value="ABC_TRANSPORTER_2"/>
    <property type="match status" value="2"/>
</dbReference>
<gene>
    <name evidence="35" type="ORF">ODALV1_LOCUS21687</name>
</gene>
<evidence type="ECO:0000256" key="15">
    <source>
        <dbReference type="ARBA" id="ARBA00022840"/>
    </source>
</evidence>